<proteinExistence type="predicted"/>
<dbReference type="Pfam" id="PF01541">
    <property type="entry name" value="GIY-YIG"/>
    <property type="match status" value="1"/>
</dbReference>
<dbReference type="AlphaFoldDB" id="K8PJH8"/>
<dbReference type="InterPro" id="IPR035901">
    <property type="entry name" value="GIY-YIG_endonuc_sf"/>
</dbReference>
<reference evidence="2 3" key="1">
    <citation type="submission" date="2012-04" db="EMBL/GenBank/DDBJ databases">
        <title>The Genome Sequence of Afipia broomeae ATCC 49717.</title>
        <authorList>
            <consortium name="The Broad Institute Genome Sequencing Platform"/>
            <person name="Earl A."/>
            <person name="Ward D."/>
            <person name="Feldgarden M."/>
            <person name="Gevers D."/>
            <person name="Huys G."/>
            <person name="Walker B."/>
            <person name="Young S.K."/>
            <person name="Zeng Q."/>
            <person name="Gargeya S."/>
            <person name="Fitzgerald M."/>
            <person name="Haas B."/>
            <person name="Abouelleil A."/>
            <person name="Alvarado L."/>
            <person name="Arachchi H.M."/>
            <person name="Berlin A."/>
            <person name="Chapman S.B."/>
            <person name="Goldberg J."/>
            <person name="Griggs A."/>
            <person name="Gujja S."/>
            <person name="Hansen M."/>
            <person name="Howarth C."/>
            <person name="Imamovic A."/>
            <person name="Larimer J."/>
            <person name="McCowen C."/>
            <person name="Montmayeur A."/>
            <person name="Murphy C."/>
            <person name="Neiman D."/>
            <person name="Pearson M."/>
            <person name="Priest M."/>
            <person name="Roberts A."/>
            <person name="Saif S."/>
            <person name="Shea T."/>
            <person name="Sisk P."/>
            <person name="Sykes S."/>
            <person name="Wortman J."/>
            <person name="Nusbaum C."/>
            <person name="Birren B."/>
        </authorList>
    </citation>
    <scope>NUCLEOTIDE SEQUENCE [LARGE SCALE GENOMIC DNA]</scope>
    <source>
        <strain evidence="2 3">ATCC 49717</strain>
    </source>
</reference>
<protein>
    <recommendedName>
        <fullName evidence="1">GIY-YIG domain-containing protein</fullName>
    </recommendedName>
</protein>
<dbReference type="eggNOG" id="COG2827">
    <property type="taxonomic scope" value="Bacteria"/>
</dbReference>
<evidence type="ECO:0000313" key="3">
    <source>
        <dbReference type="Proteomes" id="UP000001096"/>
    </source>
</evidence>
<dbReference type="PATRIC" id="fig|883078.3.peg.1689"/>
<gene>
    <name evidence="2" type="ORF">HMPREF9695_01651</name>
</gene>
<feature type="domain" description="GIY-YIG" evidence="1">
    <location>
        <begin position="1"/>
        <end position="44"/>
    </location>
</feature>
<dbReference type="EMBL" id="AGWX01000002">
    <property type="protein sequence ID" value="EKS39690.1"/>
    <property type="molecule type" value="Genomic_DNA"/>
</dbReference>
<comment type="caution">
    <text evidence="2">The sequence shown here is derived from an EMBL/GenBank/DDBJ whole genome shotgun (WGS) entry which is preliminary data.</text>
</comment>
<name>K8PJH8_9BRAD</name>
<evidence type="ECO:0000259" key="1">
    <source>
        <dbReference type="PROSITE" id="PS50164"/>
    </source>
</evidence>
<dbReference type="Gene3D" id="3.40.1440.10">
    <property type="entry name" value="GIY-YIG endonuclease"/>
    <property type="match status" value="1"/>
</dbReference>
<keyword evidence="3" id="KW-1185">Reference proteome</keyword>
<organism evidence="2 3">
    <name type="scientific">Afipia broomeae ATCC 49717</name>
    <dbReference type="NCBI Taxonomy" id="883078"/>
    <lineage>
        <taxon>Bacteria</taxon>
        <taxon>Pseudomonadati</taxon>
        <taxon>Pseudomonadota</taxon>
        <taxon>Alphaproteobacteria</taxon>
        <taxon>Hyphomicrobiales</taxon>
        <taxon>Nitrobacteraceae</taxon>
        <taxon>Afipia</taxon>
    </lineage>
</organism>
<dbReference type="RefSeq" id="WP_006020368.1">
    <property type="nucleotide sequence ID" value="NZ_KB375282.1"/>
</dbReference>
<dbReference type="Proteomes" id="UP000001096">
    <property type="component" value="Unassembled WGS sequence"/>
</dbReference>
<accession>K8PJH8</accession>
<dbReference type="SUPFAM" id="SSF82771">
    <property type="entry name" value="GIY-YIG endonuclease"/>
    <property type="match status" value="1"/>
</dbReference>
<sequence length="44" mass="5131">MSFFVYMLASQRNGTLYVGMTDDLLRRIWQHRTNAAPASRPAMR</sequence>
<dbReference type="PROSITE" id="PS50164">
    <property type="entry name" value="GIY_YIG"/>
    <property type="match status" value="1"/>
</dbReference>
<evidence type="ECO:0000313" key="2">
    <source>
        <dbReference type="EMBL" id="EKS39690.1"/>
    </source>
</evidence>
<dbReference type="HOGENOM" id="CLU_3211427_0_0_5"/>
<dbReference type="InterPro" id="IPR000305">
    <property type="entry name" value="GIY-YIG_endonuc"/>
</dbReference>